<feature type="region of interest" description="Disordered" evidence="1">
    <location>
        <begin position="527"/>
        <end position="555"/>
    </location>
</feature>
<name>A0ABV4I9A9_9ACTN</name>
<dbReference type="InterPro" id="IPR012336">
    <property type="entry name" value="Thioredoxin-like_fold"/>
</dbReference>
<dbReference type="PROSITE" id="PS51352">
    <property type="entry name" value="THIOREDOXIN_2"/>
    <property type="match status" value="1"/>
</dbReference>
<accession>A0ABV4I9A9</accession>
<comment type="caution">
    <text evidence="3">The sequence shown here is derived from an EMBL/GenBank/DDBJ whole genome shotgun (WGS) entry which is preliminary data.</text>
</comment>
<sequence>MVHGPRVRAPRPTGRRWLNSPELSWPDLRGSVVLLDFWTSSCVNCLHVLEELRPLQDRFAGVLVTVGVHSPKFPHEAAPGALEAAVARLGVDHPVLDDADLTTWRAYAVRAWPTLVLVDPQGYVVASVSGEGHAAELEALVAQLVEEHRQRGTLRPGGPTAPPAPLERSALRFPARALRLPGGTVLVADAGHDQLVELDADLSTEVRRVGTGERGLTDGPAARFAGPQGLALLPAGLAREVGYDVVVADTGNHALRGVRLADGDVRTVAGTGRPLRRREGGGPALAQDLSSPWDAAWFDGQLVVAMAGVHQLWAFDPERGTVRVIAGTSAEGLRDGPAEAAWCAQPSALAAGPAGDVLWFLDAETSALRSLRRAGSGDGPDRTVPVVTDHRFANADPVARPGYEVRTHVGTGLFDFGFRDGPAGQALLQHPLGVAVAPDGAVLVADTFNGALRCYDPAAGAVTTVLTDLAEPADVLVGDGTLVTVESAVHRLVRDVAPARERSSSAPAADLRPGAVSLAVAFSPAPGRRLDDRAGGGTHLDVTSTPPELLTAGSGAGHDLRRTLELQAGAGVLHVVARAASCDATSGPGAACHLHRAAWDVPVRVVPGGADRLSLELPGA</sequence>
<evidence type="ECO:0000259" key="2">
    <source>
        <dbReference type="PROSITE" id="PS51352"/>
    </source>
</evidence>
<dbReference type="Gene3D" id="2.120.10.30">
    <property type="entry name" value="TolB, C-terminal domain"/>
    <property type="match status" value="3"/>
</dbReference>
<dbReference type="Proteomes" id="UP001566476">
    <property type="component" value="Unassembled WGS sequence"/>
</dbReference>
<dbReference type="InterPro" id="IPR011042">
    <property type="entry name" value="6-blade_b-propeller_TolB-like"/>
</dbReference>
<dbReference type="Gene3D" id="3.40.30.10">
    <property type="entry name" value="Glutaredoxin"/>
    <property type="match status" value="1"/>
</dbReference>
<dbReference type="SUPFAM" id="SSF63825">
    <property type="entry name" value="YWTD domain"/>
    <property type="match status" value="1"/>
</dbReference>
<gene>
    <name evidence="3" type="ORF">AB2L28_18410</name>
</gene>
<evidence type="ECO:0000313" key="3">
    <source>
        <dbReference type="EMBL" id="MEZ0494214.1"/>
    </source>
</evidence>
<dbReference type="SUPFAM" id="SSF52833">
    <property type="entry name" value="Thioredoxin-like"/>
    <property type="match status" value="1"/>
</dbReference>
<keyword evidence="4" id="KW-1185">Reference proteome</keyword>
<protein>
    <submittedName>
        <fullName evidence="3">Thioredoxin-like domain-containing protein</fullName>
    </submittedName>
</protein>
<feature type="domain" description="Thioredoxin" evidence="2">
    <location>
        <begin position="1"/>
        <end position="146"/>
    </location>
</feature>
<dbReference type="PANTHER" id="PTHR46388">
    <property type="entry name" value="NHL REPEAT-CONTAINING PROTEIN 2"/>
    <property type="match status" value="1"/>
</dbReference>
<dbReference type="EMBL" id="JBGGTQ010000010">
    <property type="protein sequence ID" value="MEZ0494214.1"/>
    <property type="molecule type" value="Genomic_DNA"/>
</dbReference>
<dbReference type="InterPro" id="IPR036249">
    <property type="entry name" value="Thioredoxin-like_sf"/>
</dbReference>
<dbReference type="PANTHER" id="PTHR46388:SF2">
    <property type="entry name" value="NHL REPEAT-CONTAINING PROTEIN 2"/>
    <property type="match status" value="1"/>
</dbReference>
<dbReference type="InterPro" id="IPR013766">
    <property type="entry name" value="Thioredoxin_domain"/>
</dbReference>
<dbReference type="RefSeq" id="WP_370720448.1">
    <property type="nucleotide sequence ID" value="NZ_JBJLRC010000002.1"/>
</dbReference>
<reference evidence="3 4" key="1">
    <citation type="submission" date="2024-07" db="EMBL/GenBank/DDBJ databases">
        <authorList>
            <person name="Thanompreechachai J."/>
            <person name="Duangmal K."/>
        </authorList>
    </citation>
    <scope>NUCLEOTIDE SEQUENCE [LARGE SCALE GENOMIC DNA]</scope>
    <source>
        <strain evidence="3 4">TBRC 1896</strain>
    </source>
</reference>
<evidence type="ECO:0000313" key="4">
    <source>
        <dbReference type="Proteomes" id="UP001566476"/>
    </source>
</evidence>
<evidence type="ECO:0000256" key="1">
    <source>
        <dbReference type="SAM" id="MobiDB-lite"/>
    </source>
</evidence>
<proteinExistence type="predicted"/>
<dbReference type="Pfam" id="PF13905">
    <property type="entry name" value="Thioredoxin_8"/>
    <property type="match status" value="1"/>
</dbReference>
<organism evidence="3 4">
    <name type="scientific">Kineococcus mangrovi</name>
    <dbReference type="NCBI Taxonomy" id="1660183"/>
    <lineage>
        <taxon>Bacteria</taxon>
        <taxon>Bacillati</taxon>
        <taxon>Actinomycetota</taxon>
        <taxon>Actinomycetes</taxon>
        <taxon>Kineosporiales</taxon>
        <taxon>Kineosporiaceae</taxon>
        <taxon>Kineococcus</taxon>
    </lineage>
</organism>